<evidence type="ECO:0000313" key="1">
    <source>
        <dbReference type="EMBL" id="MPM15133.1"/>
    </source>
</evidence>
<gene>
    <name evidence="1" type="ORF">SDC9_61499</name>
</gene>
<name>A0A644XLN1_9ZZZZ</name>
<reference evidence="1" key="1">
    <citation type="submission" date="2019-08" db="EMBL/GenBank/DDBJ databases">
        <authorList>
            <person name="Kucharzyk K."/>
            <person name="Murdoch R.W."/>
            <person name="Higgins S."/>
            <person name="Loffler F."/>
        </authorList>
    </citation>
    <scope>NUCLEOTIDE SEQUENCE</scope>
</reference>
<protein>
    <submittedName>
        <fullName evidence="1">Uncharacterized protein</fullName>
    </submittedName>
</protein>
<dbReference type="EMBL" id="VSSQ01002391">
    <property type="protein sequence ID" value="MPM15133.1"/>
    <property type="molecule type" value="Genomic_DNA"/>
</dbReference>
<organism evidence="1">
    <name type="scientific">bioreactor metagenome</name>
    <dbReference type="NCBI Taxonomy" id="1076179"/>
    <lineage>
        <taxon>unclassified sequences</taxon>
        <taxon>metagenomes</taxon>
        <taxon>ecological metagenomes</taxon>
    </lineage>
</organism>
<accession>A0A644XLN1</accession>
<comment type="caution">
    <text evidence="1">The sequence shown here is derived from an EMBL/GenBank/DDBJ whole genome shotgun (WGS) entry which is preliminary data.</text>
</comment>
<sequence>MNDGGIARRADRDERYVRGLQKIRGIIDNQRTSEKDAVHLAVGHDPLENRDVAFRDGSDQYVVVPLGRRFTDAHQTLLKEGNFIIERFGRNNNTNVVRARTRKAAGNTVWRETVHFRVVEHALSRFVADAPVAGDGARHGRFGKPKFRRQVAEH</sequence>
<proteinExistence type="predicted"/>
<dbReference type="AlphaFoldDB" id="A0A644XLN1"/>